<dbReference type="GeneID" id="25319252"/>
<keyword evidence="2" id="KW-1185">Reference proteome</keyword>
<evidence type="ECO:0000313" key="2">
    <source>
        <dbReference type="Proteomes" id="UP000053958"/>
    </source>
</evidence>
<reference evidence="1 2" key="1">
    <citation type="submission" date="2015-04" db="EMBL/GenBank/DDBJ databases">
        <authorList>
            <person name="Heijne W.H."/>
            <person name="Fedorova N.D."/>
            <person name="Nierman W.C."/>
            <person name="Vollebregt A.W."/>
            <person name="Zhao Z."/>
            <person name="Wu L."/>
            <person name="Kumar M."/>
            <person name="Stam H."/>
            <person name="van den Berg M.A."/>
            <person name="Pel H.J."/>
        </authorList>
    </citation>
    <scope>NUCLEOTIDE SEQUENCE [LARGE SCALE GENOMIC DNA]</scope>
    <source>
        <strain evidence="1 2">CBS 393.64</strain>
    </source>
</reference>
<name>A0A0F4YLF8_RASE3</name>
<dbReference type="RefSeq" id="XP_013325686.1">
    <property type="nucleotide sequence ID" value="XM_013470232.1"/>
</dbReference>
<proteinExistence type="predicted"/>
<protein>
    <submittedName>
        <fullName evidence="1">Uncharacterized protein</fullName>
    </submittedName>
</protein>
<dbReference type="OrthoDB" id="4524707at2759"/>
<organism evidence="1 2">
    <name type="scientific">Rasamsonia emersonii (strain ATCC 16479 / CBS 393.64 / IMI 116815)</name>
    <dbReference type="NCBI Taxonomy" id="1408163"/>
    <lineage>
        <taxon>Eukaryota</taxon>
        <taxon>Fungi</taxon>
        <taxon>Dikarya</taxon>
        <taxon>Ascomycota</taxon>
        <taxon>Pezizomycotina</taxon>
        <taxon>Eurotiomycetes</taxon>
        <taxon>Eurotiomycetidae</taxon>
        <taxon>Eurotiales</taxon>
        <taxon>Trichocomaceae</taxon>
        <taxon>Rasamsonia</taxon>
    </lineage>
</organism>
<gene>
    <name evidence="1" type="ORF">T310_6975</name>
</gene>
<accession>A0A0F4YLF8</accession>
<sequence>MSERVNRLRVVEAHSAIPHCPRSGHPCQREVNIVPALTGNEQLDWMRLQALLIIDEAQGSYACGSLWDDFIKYITPEHAPMVILFSSWGSATSRSEALSGTPIYLSDGQRISIRPSEESAPSVFFTHAELLDVIERVKECEAQYGQKFLPDPDVVEYVWKITNGHPAAVRATLKILATSEDIRQFRKNSSVIPLDIALRVLGEDTNLVSKLVVEPALRRGLPPRQFLQRKPGVVEVLRNVLLSSCVEGVWEPDEQGNLHQVDECVNICYRQGWLQAELAPKEDIDGLEKTVYVFPSVLHQRDTPPFPEKEYPSVEKLCMEAIKRFSPTALNSAVGRLGSGAECRPLEAVYQDEMYRSCYSLLGNIYLSSEWSGKRKNGRVDFLVQKMTWAIECVRDGSKLDEHVKRFLKGGRYYPWITSGQITDFILPDFRKSIPQKSQDDDIPWFYHIIFSPDYSNYQVYDSKLKRRDGPVGLSKYGHERKHLKIDLMETTLVKMQV</sequence>
<dbReference type="AlphaFoldDB" id="A0A0F4YLF8"/>
<evidence type="ECO:0000313" key="1">
    <source>
        <dbReference type="EMBL" id="KKA19074.1"/>
    </source>
</evidence>
<comment type="caution">
    <text evidence="1">The sequence shown here is derived from an EMBL/GenBank/DDBJ whole genome shotgun (WGS) entry which is preliminary data.</text>
</comment>
<dbReference type="EMBL" id="LASV01000385">
    <property type="protein sequence ID" value="KKA19074.1"/>
    <property type="molecule type" value="Genomic_DNA"/>
</dbReference>
<dbReference type="Proteomes" id="UP000053958">
    <property type="component" value="Unassembled WGS sequence"/>
</dbReference>